<dbReference type="STRING" id="195883.A0A482XFY8"/>
<comment type="subcellular location">
    <subcellularLocation>
        <location evidence="2">Endoplasmic reticulum membrane</location>
        <topology evidence="2">Single-pass type I membrane protein</topology>
    </subcellularLocation>
</comment>
<evidence type="ECO:0000256" key="3">
    <source>
        <dbReference type="ARBA" id="ARBA00005610"/>
    </source>
</evidence>
<dbReference type="EMBL" id="QKKF02010319">
    <property type="protein sequence ID" value="RZF44786.1"/>
    <property type="molecule type" value="Genomic_DNA"/>
</dbReference>
<dbReference type="PANTHER" id="PTHR12861:SF3">
    <property type="entry name" value="TRANSLOCON-ASSOCIATED PROTEIN SUBUNIT BETA"/>
    <property type="match status" value="1"/>
</dbReference>
<evidence type="ECO:0000256" key="7">
    <source>
        <dbReference type="ARBA" id="ARBA00022824"/>
    </source>
</evidence>
<gene>
    <name evidence="14" type="ORF">LSTR_LSTR000738</name>
</gene>
<keyword evidence="10" id="KW-0325">Glycoprotein</keyword>
<evidence type="ECO:0000256" key="2">
    <source>
        <dbReference type="ARBA" id="ARBA00004115"/>
    </source>
</evidence>
<proteinExistence type="inferred from homology"/>
<dbReference type="Proteomes" id="UP000291343">
    <property type="component" value="Unassembled WGS sequence"/>
</dbReference>
<evidence type="ECO:0000256" key="11">
    <source>
        <dbReference type="PIRNR" id="PIRNR016400"/>
    </source>
</evidence>
<dbReference type="InParanoid" id="A0A482XFY8"/>
<feature type="chain" id="PRO_5019785959" description="Translocon-associated protein subunit beta" evidence="13">
    <location>
        <begin position="20"/>
        <end position="199"/>
    </location>
</feature>
<evidence type="ECO:0000256" key="5">
    <source>
        <dbReference type="ARBA" id="ARBA00022692"/>
    </source>
</evidence>
<evidence type="ECO:0000256" key="12">
    <source>
        <dbReference type="SAM" id="Phobius"/>
    </source>
</evidence>
<keyword evidence="5 12" id="KW-0812">Transmembrane</keyword>
<keyword evidence="7 11" id="KW-0256">Endoplasmic reticulum</keyword>
<accession>A0A482XFY8</accession>
<sequence>MRTKLVFLLLLGVVSSVLSGEETVAGSSGARLLVSKQILNKYLVENMDIAVQYTLYNIGSSAALNVVLSDNSFHPEAFAFVGGQLNVKIDRIPPGTNVSHVVVIRPKKYGYYNFTAAEVNYKPSEDAKQVQVAVTSEPGEGLIIAYIDFDKKFSPHLVDWGAFALMALPSLGIPFLLWWTSKNKYEKMNKPKKDKGSKE</sequence>
<dbReference type="PANTHER" id="PTHR12861">
    <property type="entry name" value="TRANSLOCON-ASSOCIATED PROTEIN, BETA SUBUNIT PRECURSOR TRAP-BETA SIGNAL SEQUENCE RECEPTOR BETA SUBUNIT"/>
    <property type="match status" value="1"/>
</dbReference>
<evidence type="ECO:0000256" key="9">
    <source>
        <dbReference type="ARBA" id="ARBA00023136"/>
    </source>
</evidence>
<comment type="function">
    <text evidence="1 11">TRAP proteins are part of a complex whose function is to bind calcium to the ER membrane and thereby regulate the retention of ER resident proteins.</text>
</comment>
<keyword evidence="6 13" id="KW-0732">Signal</keyword>
<evidence type="ECO:0000256" key="4">
    <source>
        <dbReference type="ARBA" id="ARBA00021110"/>
    </source>
</evidence>
<evidence type="ECO:0000256" key="13">
    <source>
        <dbReference type="SAM" id="SignalP"/>
    </source>
</evidence>
<reference evidence="14 15" key="1">
    <citation type="journal article" date="2017" name="Gigascience">
        <title>Genome sequence of the small brown planthopper, Laodelphax striatellus.</title>
        <authorList>
            <person name="Zhu J."/>
            <person name="Jiang F."/>
            <person name="Wang X."/>
            <person name="Yang P."/>
            <person name="Bao Y."/>
            <person name="Zhao W."/>
            <person name="Wang W."/>
            <person name="Lu H."/>
            <person name="Wang Q."/>
            <person name="Cui N."/>
            <person name="Li J."/>
            <person name="Chen X."/>
            <person name="Luo L."/>
            <person name="Yu J."/>
            <person name="Kang L."/>
            <person name="Cui F."/>
        </authorList>
    </citation>
    <scope>NUCLEOTIDE SEQUENCE [LARGE SCALE GENOMIC DNA]</scope>
    <source>
        <strain evidence="14">Lst14</strain>
    </source>
</reference>
<evidence type="ECO:0000256" key="1">
    <source>
        <dbReference type="ARBA" id="ARBA00002838"/>
    </source>
</evidence>
<comment type="caution">
    <text evidence="14">The sequence shown here is derived from an EMBL/GenBank/DDBJ whole genome shotgun (WGS) entry which is preliminary data.</text>
</comment>
<protein>
    <recommendedName>
        <fullName evidence="4 11">Translocon-associated protein subunit beta</fullName>
        <shortName evidence="11">TRAP-beta</shortName>
    </recommendedName>
    <alternativeName>
        <fullName evidence="11">Signal sequence receptor subunit beta</fullName>
    </alternativeName>
</protein>
<evidence type="ECO:0000313" key="14">
    <source>
        <dbReference type="EMBL" id="RZF44786.1"/>
    </source>
</evidence>
<dbReference type="InterPro" id="IPR008856">
    <property type="entry name" value="TRAP_beta"/>
</dbReference>
<dbReference type="Pfam" id="PF05753">
    <property type="entry name" value="TRAP_beta"/>
    <property type="match status" value="1"/>
</dbReference>
<dbReference type="SMR" id="A0A482XFY8"/>
<keyword evidence="15" id="KW-1185">Reference proteome</keyword>
<evidence type="ECO:0000256" key="10">
    <source>
        <dbReference type="ARBA" id="ARBA00023180"/>
    </source>
</evidence>
<organism evidence="14 15">
    <name type="scientific">Laodelphax striatellus</name>
    <name type="common">Small brown planthopper</name>
    <name type="synonym">Delphax striatella</name>
    <dbReference type="NCBI Taxonomy" id="195883"/>
    <lineage>
        <taxon>Eukaryota</taxon>
        <taxon>Metazoa</taxon>
        <taxon>Ecdysozoa</taxon>
        <taxon>Arthropoda</taxon>
        <taxon>Hexapoda</taxon>
        <taxon>Insecta</taxon>
        <taxon>Pterygota</taxon>
        <taxon>Neoptera</taxon>
        <taxon>Paraneoptera</taxon>
        <taxon>Hemiptera</taxon>
        <taxon>Auchenorrhyncha</taxon>
        <taxon>Fulgoroidea</taxon>
        <taxon>Delphacidae</taxon>
        <taxon>Criomorphinae</taxon>
        <taxon>Laodelphax</taxon>
    </lineage>
</organism>
<feature type="transmembrane region" description="Helical" evidence="12">
    <location>
        <begin position="160"/>
        <end position="180"/>
    </location>
</feature>
<evidence type="ECO:0000256" key="8">
    <source>
        <dbReference type="ARBA" id="ARBA00022989"/>
    </source>
</evidence>
<evidence type="ECO:0000256" key="6">
    <source>
        <dbReference type="ARBA" id="ARBA00022729"/>
    </source>
</evidence>
<comment type="subunit">
    <text evidence="11">Heterotetramer of TRAP-alpha, TRAP-beta, TRAP-delta and TRAP-gamma.</text>
</comment>
<dbReference type="GO" id="GO:0005789">
    <property type="term" value="C:endoplasmic reticulum membrane"/>
    <property type="evidence" value="ECO:0007669"/>
    <property type="project" value="UniProtKB-SubCell"/>
</dbReference>
<comment type="similarity">
    <text evidence="3 11">Belongs to the TRAP-beta family.</text>
</comment>
<dbReference type="AlphaFoldDB" id="A0A482XFY8"/>
<evidence type="ECO:0000313" key="15">
    <source>
        <dbReference type="Proteomes" id="UP000291343"/>
    </source>
</evidence>
<keyword evidence="8 12" id="KW-1133">Transmembrane helix</keyword>
<name>A0A482XFY8_LAOST</name>
<dbReference type="PIRSF" id="PIRSF016400">
    <property type="entry name" value="TRAP_beta"/>
    <property type="match status" value="1"/>
</dbReference>
<dbReference type="OrthoDB" id="5860827at2759"/>
<feature type="signal peptide" evidence="13">
    <location>
        <begin position="1"/>
        <end position="19"/>
    </location>
</feature>
<keyword evidence="9 11" id="KW-0472">Membrane</keyword>
<dbReference type="FunCoup" id="A0A482XFY8">
    <property type="interactions" value="1327"/>
</dbReference>